<dbReference type="SUPFAM" id="SSF52518">
    <property type="entry name" value="Thiamin diphosphate-binding fold (THDP-binding)"/>
    <property type="match status" value="1"/>
</dbReference>
<name>X1BAT4_9ZZZZ</name>
<reference evidence="2" key="1">
    <citation type="journal article" date="2014" name="Front. Microbiol.">
        <title>High frequency of phylogenetically diverse reductive dehalogenase-homologous genes in deep subseafloor sedimentary metagenomes.</title>
        <authorList>
            <person name="Kawai M."/>
            <person name="Futagami T."/>
            <person name="Toyoda A."/>
            <person name="Takaki Y."/>
            <person name="Nishi S."/>
            <person name="Hori S."/>
            <person name="Arai W."/>
            <person name="Tsubouchi T."/>
            <person name="Morono Y."/>
            <person name="Uchiyama I."/>
            <person name="Ito T."/>
            <person name="Fujiyama A."/>
            <person name="Inagaki F."/>
            <person name="Takami H."/>
        </authorList>
    </citation>
    <scope>NUCLEOTIDE SEQUENCE</scope>
    <source>
        <strain evidence="2">Expedition CK06-06</strain>
    </source>
</reference>
<dbReference type="Gene3D" id="3.40.50.970">
    <property type="match status" value="1"/>
</dbReference>
<evidence type="ECO:0000313" key="2">
    <source>
        <dbReference type="EMBL" id="GAG69086.1"/>
    </source>
</evidence>
<feature type="non-terminal residue" evidence="2">
    <location>
        <position position="258"/>
    </location>
</feature>
<organism evidence="2">
    <name type="scientific">marine sediment metagenome</name>
    <dbReference type="NCBI Taxonomy" id="412755"/>
    <lineage>
        <taxon>unclassified sequences</taxon>
        <taxon>metagenomes</taxon>
        <taxon>ecological metagenomes</taxon>
    </lineage>
</organism>
<dbReference type="Pfam" id="PF00456">
    <property type="entry name" value="Transketolase_N"/>
    <property type="match status" value="1"/>
</dbReference>
<dbReference type="GO" id="GO:0005829">
    <property type="term" value="C:cytosol"/>
    <property type="evidence" value="ECO:0007669"/>
    <property type="project" value="TreeGrafter"/>
</dbReference>
<dbReference type="EMBL" id="BART01008120">
    <property type="protein sequence ID" value="GAG69086.1"/>
    <property type="molecule type" value="Genomic_DNA"/>
</dbReference>
<proteinExistence type="predicted"/>
<dbReference type="PANTHER" id="PTHR43522">
    <property type="entry name" value="TRANSKETOLASE"/>
    <property type="match status" value="1"/>
</dbReference>
<dbReference type="InterPro" id="IPR005474">
    <property type="entry name" value="Transketolase_N"/>
</dbReference>
<dbReference type="GO" id="GO:0004802">
    <property type="term" value="F:transketolase activity"/>
    <property type="evidence" value="ECO:0007669"/>
    <property type="project" value="TreeGrafter"/>
</dbReference>
<comment type="caution">
    <text evidence="2">The sequence shown here is derived from an EMBL/GenBank/DDBJ whole genome shotgun (WGS) entry which is preliminary data.</text>
</comment>
<gene>
    <name evidence="2" type="ORF">S01H4_18334</name>
</gene>
<dbReference type="PANTHER" id="PTHR43522:SF2">
    <property type="entry name" value="TRANSKETOLASE 1-RELATED"/>
    <property type="match status" value="1"/>
</dbReference>
<feature type="domain" description="Transketolase N-terminal" evidence="1">
    <location>
        <begin position="1"/>
        <end position="257"/>
    </location>
</feature>
<accession>X1BAT4</accession>
<sequence length="258" mass="28722">MLLYSLLYLTGYDLSLDELKSFRQWGSKTPGHPEYDPEHGVEVTTGPLGQGISNAVGMAIAEKYLAGYFNRDGFGIIDYKVYVIASDGDLEEGVASEASSLAGHLGLDNLIVVYDDNHISIDGNTDLAFTEDRAKRYEAYGWNVQEVGGDGNDMAAFEKALENAKREKQRPTLIKLRTHIAFGSPNKQDTAEAHGAALGDDEIRLIKERFGWDPEKSFYVPDEALARMREAMDKGKYVETTWNKMFAEYAKAYPNLAQ</sequence>
<dbReference type="GO" id="GO:0006098">
    <property type="term" value="P:pentose-phosphate shunt"/>
    <property type="evidence" value="ECO:0007669"/>
    <property type="project" value="TreeGrafter"/>
</dbReference>
<dbReference type="InterPro" id="IPR029061">
    <property type="entry name" value="THDP-binding"/>
</dbReference>
<dbReference type="CDD" id="cd02012">
    <property type="entry name" value="TPP_TK"/>
    <property type="match status" value="1"/>
</dbReference>
<dbReference type="AlphaFoldDB" id="X1BAT4"/>
<evidence type="ECO:0000259" key="1">
    <source>
        <dbReference type="Pfam" id="PF00456"/>
    </source>
</evidence>
<dbReference type="InterPro" id="IPR033247">
    <property type="entry name" value="Transketolase_fam"/>
</dbReference>
<protein>
    <recommendedName>
        <fullName evidence="1">Transketolase N-terminal domain-containing protein</fullName>
    </recommendedName>
</protein>